<keyword evidence="2" id="KW-0963">Cytoplasm</keyword>
<dbReference type="Pfam" id="PF16017">
    <property type="entry name" value="BTB_3"/>
    <property type="match status" value="1"/>
</dbReference>
<evidence type="ECO:0000256" key="1">
    <source>
        <dbReference type="ARBA" id="ARBA00004496"/>
    </source>
</evidence>
<sequence length="310" mass="35131">MLGRMFCSGFAENLAAGSDIPLGMHSPDLSATVFRTILDFYLCGKMSCPPYLDIRSLKEACDYFLIPFNYHTVRCNNISESLSLSVLTTRSFAGAFLHELSDDGAYRAFEGFFDMHILPKLVDCTRSGERESHLVILMDDETISWDEDYPPQLPDNELNAHLVFSTQMYRFLKYNENREVAKKFLIAKYLKKIRIGIEGYPTCKERVKYRGHRPEVIYNYAQRPFIHMSWEHEENKSRHVDFQCVKSKSASDLTALEQVLVGAGTEENSQVVEVTAAVPAVVEERESEGEANQPHSASEAGNGNLSQTDE</sequence>
<dbReference type="AlphaFoldDB" id="A0ABD2PPY0"/>
<dbReference type="PANTHER" id="PTHR21637:SF0">
    <property type="entry name" value="AT10158P"/>
    <property type="match status" value="1"/>
</dbReference>
<name>A0ABD2PPY0_9PLAT</name>
<dbReference type="InterPro" id="IPR039886">
    <property type="entry name" value="BTBD10/KCTD20"/>
</dbReference>
<evidence type="ECO:0000313" key="6">
    <source>
        <dbReference type="Proteomes" id="UP001626550"/>
    </source>
</evidence>
<dbReference type="PANTHER" id="PTHR21637">
    <property type="entry name" value="BTB/POZ DOMAIN-CONTAINING PROTEIN 10-RELATED"/>
    <property type="match status" value="1"/>
</dbReference>
<keyword evidence="6" id="KW-1185">Reference proteome</keyword>
<organism evidence="5 6">
    <name type="scientific">Cichlidogyrus casuarinus</name>
    <dbReference type="NCBI Taxonomy" id="1844966"/>
    <lineage>
        <taxon>Eukaryota</taxon>
        <taxon>Metazoa</taxon>
        <taxon>Spiralia</taxon>
        <taxon>Lophotrochozoa</taxon>
        <taxon>Platyhelminthes</taxon>
        <taxon>Monogenea</taxon>
        <taxon>Monopisthocotylea</taxon>
        <taxon>Dactylogyridea</taxon>
        <taxon>Ancyrocephalidae</taxon>
        <taxon>Cichlidogyrus</taxon>
    </lineage>
</organism>
<comment type="subcellular location">
    <subcellularLocation>
        <location evidence="1">Cytoplasm</location>
    </subcellularLocation>
</comment>
<proteinExistence type="predicted"/>
<feature type="region of interest" description="Disordered" evidence="3">
    <location>
        <begin position="281"/>
        <end position="310"/>
    </location>
</feature>
<reference evidence="5 6" key="1">
    <citation type="submission" date="2024-11" db="EMBL/GenBank/DDBJ databases">
        <title>Adaptive evolution of stress response genes in parasites aligns with host niche diversity.</title>
        <authorList>
            <person name="Hahn C."/>
            <person name="Resl P."/>
        </authorList>
    </citation>
    <scope>NUCLEOTIDE SEQUENCE [LARGE SCALE GENOMIC DNA]</scope>
    <source>
        <strain evidence="5">EGGRZ-B1_66</strain>
        <tissue evidence="5">Body</tissue>
    </source>
</reference>
<dbReference type="Proteomes" id="UP001626550">
    <property type="component" value="Unassembled WGS sequence"/>
</dbReference>
<dbReference type="InterPro" id="IPR039885">
    <property type="entry name" value="BTBD10/KCTD20_BTB/POZ"/>
</dbReference>
<dbReference type="Gene3D" id="3.30.710.10">
    <property type="entry name" value="Potassium Channel Kv1.1, Chain A"/>
    <property type="match status" value="1"/>
</dbReference>
<accession>A0ABD2PPY0</accession>
<evidence type="ECO:0000256" key="3">
    <source>
        <dbReference type="SAM" id="MobiDB-lite"/>
    </source>
</evidence>
<evidence type="ECO:0000313" key="5">
    <source>
        <dbReference type="EMBL" id="KAL3309560.1"/>
    </source>
</evidence>
<feature type="domain" description="BTBD10/KCTD20 BTB/POZ" evidence="4">
    <location>
        <begin position="1"/>
        <end position="80"/>
    </location>
</feature>
<dbReference type="InterPro" id="IPR011333">
    <property type="entry name" value="SKP1/BTB/POZ_sf"/>
</dbReference>
<dbReference type="GO" id="GO:0005737">
    <property type="term" value="C:cytoplasm"/>
    <property type="evidence" value="ECO:0007669"/>
    <property type="project" value="UniProtKB-SubCell"/>
</dbReference>
<dbReference type="SUPFAM" id="SSF54695">
    <property type="entry name" value="POZ domain"/>
    <property type="match status" value="1"/>
</dbReference>
<protein>
    <submittedName>
        <fullName evidence="5">BTB/POZ domain-containing protein 10</fullName>
    </submittedName>
</protein>
<dbReference type="EMBL" id="JBJKFK010003784">
    <property type="protein sequence ID" value="KAL3309560.1"/>
    <property type="molecule type" value="Genomic_DNA"/>
</dbReference>
<gene>
    <name evidence="5" type="primary">BTBD10</name>
    <name evidence="5" type="ORF">Ciccas_011894</name>
</gene>
<evidence type="ECO:0000256" key="2">
    <source>
        <dbReference type="ARBA" id="ARBA00022490"/>
    </source>
</evidence>
<comment type="caution">
    <text evidence="5">The sequence shown here is derived from an EMBL/GenBank/DDBJ whole genome shotgun (WGS) entry which is preliminary data.</text>
</comment>
<evidence type="ECO:0000259" key="4">
    <source>
        <dbReference type="Pfam" id="PF16017"/>
    </source>
</evidence>
<feature type="compositionally biased region" description="Polar residues" evidence="3">
    <location>
        <begin position="293"/>
        <end position="310"/>
    </location>
</feature>